<dbReference type="GO" id="GO:0015668">
    <property type="term" value="F:type III site-specific deoxyribonuclease activity"/>
    <property type="evidence" value="ECO:0007669"/>
    <property type="project" value="UniProtKB-EC"/>
</dbReference>
<evidence type="ECO:0000259" key="2">
    <source>
        <dbReference type="Pfam" id="PF19778"/>
    </source>
</evidence>
<dbReference type="Proteomes" id="UP000255139">
    <property type="component" value="Unassembled WGS sequence"/>
</dbReference>
<evidence type="ECO:0000313" key="3">
    <source>
        <dbReference type="EMBL" id="STQ86822.1"/>
    </source>
</evidence>
<dbReference type="EMBL" id="UGJE01000002">
    <property type="protein sequence ID" value="STQ86822.1"/>
    <property type="molecule type" value="Genomic_DNA"/>
</dbReference>
<reference evidence="3 4" key="1">
    <citation type="submission" date="2018-06" db="EMBL/GenBank/DDBJ databases">
        <authorList>
            <consortium name="Pathogen Informatics"/>
            <person name="Doyle S."/>
        </authorList>
    </citation>
    <scope>NUCLEOTIDE SEQUENCE [LARGE SCALE GENOMIC DNA]</scope>
    <source>
        <strain evidence="3 4">NCTC12714</strain>
    </source>
</reference>
<dbReference type="AlphaFoldDB" id="A0A377PWM3"/>
<feature type="coiled-coil region" evidence="1">
    <location>
        <begin position="22"/>
        <end position="49"/>
    </location>
</feature>
<feature type="domain" description="Type III restriction enzyme C-terminal endonuclease" evidence="2">
    <location>
        <begin position="489"/>
        <end position="600"/>
    </location>
</feature>
<keyword evidence="1" id="KW-0175">Coiled coil</keyword>
<dbReference type="InterPro" id="IPR045572">
    <property type="entry name" value="RE_endonuc_C"/>
</dbReference>
<name>A0A377PWM3_9HELI</name>
<protein>
    <submittedName>
        <fullName evidence="3">Type III restriction enzyme R protein</fullName>
        <ecNumber evidence="3">3.1.21.5</ecNumber>
    </submittedName>
</protein>
<dbReference type="Gene3D" id="3.40.50.300">
    <property type="entry name" value="P-loop containing nucleotide triphosphate hydrolases"/>
    <property type="match status" value="1"/>
</dbReference>
<proteinExistence type="predicted"/>
<dbReference type="InterPro" id="IPR027417">
    <property type="entry name" value="P-loop_NTPase"/>
</dbReference>
<organism evidence="3 4">
    <name type="scientific">Helicobacter muridarum</name>
    <dbReference type="NCBI Taxonomy" id="216"/>
    <lineage>
        <taxon>Bacteria</taxon>
        <taxon>Pseudomonadati</taxon>
        <taxon>Campylobacterota</taxon>
        <taxon>Epsilonproteobacteria</taxon>
        <taxon>Campylobacterales</taxon>
        <taxon>Helicobacteraceae</taxon>
        <taxon>Helicobacter</taxon>
    </lineage>
</organism>
<dbReference type="RefSeq" id="WP_407918745.1">
    <property type="nucleotide sequence ID" value="NZ_FZML01000016.1"/>
</dbReference>
<sequence>MRLRGGGGNPPFIKLEFERLYRQKRTKILKELENQISKTTDENARESLEKYQKYLESDFDENGILRVHQGYFSGDAKISGNNSENQEAADIALILSDKQKLLSFNSPLRFIFSVWALQEGWDNPNIFTLTKLASSKDTSTHQQIGRGLRLCVNEAGKRITHNFMQGDDTSFYQINCLDVIVSGKEPLFIENLQKEINESSFSFNENTLSLEQLESLLDKDKANDIIYLLKRDKIIAYNEINENYNILVPLYEAIKESAEIKELLGDKFNDFLAHFVPNANKNKQVVDNNKPKELIKIKPHLAKDFKELWEAINKKAKIVYKNIQENALIDSIAKEFNALEIPKNHIIYTRKTFDAQNNIIITEDSTTLDTMSYQKAVQENIKSLLLDFAKGDKKEEKFKLPLHFVLRLYESLDKNNFYNNPSLAFNELNAIIKRQIHSELVQKIDYQFARNEFSPSYKNLIDSKGNVKQSIERHILGQVLERDTSPARNYLYEQIVRDSNIEKDISQENNESLEGAQIKVFAKLPKLSIPTPYKEYQPDFAYFLEDSQGKRIFFICESKGYNDKSEIPPDEAKKIEYAKVFFASLSKALKSENIRIEFKTRINKQELNEILREILQKD</sequence>
<evidence type="ECO:0000313" key="4">
    <source>
        <dbReference type="Proteomes" id="UP000255139"/>
    </source>
</evidence>
<gene>
    <name evidence="3" type="primary">res_2</name>
    <name evidence="3" type="ORF">NCTC12714_01633</name>
</gene>
<keyword evidence="3" id="KW-0378">Hydrolase</keyword>
<keyword evidence="4" id="KW-1185">Reference proteome</keyword>
<evidence type="ECO:0000256" key="1">
    <source>
        <dbReference type="SAM" id="Coils"/>
    </source>
</evidence>
<accession>A0A377PWM3</accession>
<dbReference type="EC" id="3.1.21.5" evidence="3"/>
<dbReference type="Pfam" id="PF19778">
    <property type="entry name" value="RE_endonuc"/>
    <property type="match status" value="1"/>
</dbReference>